<keyword evidence="2" id="KW-0808">Transferase</keyword>
<reference evidence="2" key="1">
    <citation type="submission" date="2014-03" db="EMBL/GenBank/DDBJ databases">
        <authorList>
            <person name="Genoscope - CEA"/>
        </authorList>
    </citation>
    <scope>NUCLEOTIDE SEQUENCE [LARGE SCALE GENOMIC DNA]</scope>
    <source>
        <strain evidence="2">CF27</strain>
    </source>
</reference>
<evidence type="ECO:0000259" key="1">
    <source>
        <dbReference type="Pfam" id="PF01553"/>
    </source>
</evidence>
<protein>
    <submittedName>
        <fullName evidence="2">Phospholipid/glycerol acyltransferase</fullName>
    </submittedName>
</protein>
<dbReference type="GO" id="GO:0016746">
    <property type="term" value="F:acyltransferase activity"/>
    <property type="evidence" value="ECO:0007669"/>
    <property type="project" value="UniProtKB-KW"/>
</dbReference>
<feature type="domain" description="Phospholipid/glycerol acyltransferase" evidence="1">
    <location>
        <begin position="17"/>
        <end position="122"/>
    </location>
</feature>
<accession>A0A060UU23</accession>
<gene>
    <name evidence="2" type="ORF">AFERRI_390008</name>
</gene>
<keyword evidence="2" id="KW-0012">Acyltransferase</keyword>
<evidence type="ECO:0000313" key="2">
    <source>
        <dbReference type="EMBL" id="CDQ10044.1"/>
    </source>
</evidence>
<dbReference type="SUPFAM" id="SSF69593">
    <property type="entry name" value="Glycerol-3-phosphate (1)-acyltransferase"/>
    <property type="match status" value="1"/>
</dbReference>
<reference evidence="2" key="2">
    <citation type="submission" date="2014-07" db="EMBL/GenBank/DDBJ databases">
        <title>Initial genome analysis of the psychrotolerant acidophile Acidithiobacillus ferrivorans CF27: insights into iron and sulfur oxidation pathways and into biofilm formation.</title>
        <authorList>
            <person name="Talla E."/>
            <person name="Hedrich S."/>
            <person name="Mangenot S."/>
            <person name="Ji B."/>
            <person name="Johnson D.B."/>
            <person name="Barbe V."/>
            <person name="Bonnefoy V."/>
        </authorList>
    </citation>
    <scope>NUCLEOTIDE SEQUENCE [LARGE SCALE GENOMIC DNA]</scope>
    <source>
        <strain evidence="2">CF27</strain>
    </source>
</reference>
<proteinExistence type="predicted"/>
<dbReference type="InterPro" id="IPR002123">
    <property type="entry name" value="Plipid/glycerol_acylTrfase"/>
</dbReference>
<dbReference type="EMBL" id="CCCS020000033">
    <property type="protein sequence ID" value="CDQ10044.1"/>
    <property type="molecule type" value="Genomic_DNA"/>
</dbReference>
<sequence>MGSATKGGFAMLYVCRPHSSYLDGFAVARWLTRRQVVRGAVFAVDPDFALHPVWSRMLCLYGRLVGGHTMVAIDSRKPFAIRKLMRALKEGRAVVIFPQGTGLAKGERRPDQGGFAWLLRKSEAEHVEVHIRHHRCWWPLVRMAHYRSGDVDLNASVSRALG</sequence>
<dbReference type="Pfam" id="PF01553">
    <property type="entry name" value="Acyltransferase"/>
    <property type="match status" value="1"/>
</dbReference>
<name>A0A060UU23_9PROT</name>
<comment type="caution">
    <text evidence="2">The sequence shown here is derived from an EMBL/GenBank/DDBJ whole genome shotgun (WGS) entry which is preliminary data.</text>
</comment>
<organism evidence="2">
    <name type="scientific">Acidithiobacillus ferrivorans</name>
    <dbReference type="NCBI Taxonomy" id="160808"/>
    <lineage>
        <taxon>Bacteria</taxon>
        <taxon>Pseudomonadati</taxon>
        <taxon>Pseudomonadota</taxon>
        <taxon>Acidithiobacillia</taxon>
        <taxon>Acidithiobacillales</taxon>
        <taxon>Acidithiobacillaceae</taxon>
        <taxon>Acidithiobacillus</taxon>
    </lineage>
</organism>
<dbReference type="AlphaFoldDB" id="A0A060UU23"/>